<reference evidence="1" key="1">
    <citation type="submission" date="2021-06" db="EMBL/GenBank/DDBJ databases">
        <authorList>
            <person name="Kallberg Y."/>
            <person name="Tangrot J."/>
            <person name="Rosling A."/>
        </authorList>
    </citation>
    <scope>NUCLEOTIDE SEQUENCE</scope>
    <source>
        <strain evidence="1">AU212A</strain>
    </source>
</reference>
<organism evidence="1 2">
    <name type="scientific">Scutellospora calospora</name>
    <dbReference type="NCBI Taxonomy" id="85575"/>
    <lineage>
        <taxon>Eukaryota</taxon>
        <taxon>Fungi</taxon>
        <taxon>Fungi incertae sedis</taxon>
        <taxon>Mucoromycota</taxon>
        <taxon>Glomeromycotina</taxon>
        <taxon>Glomeromycetes</taxon>
        <taxon>Diversisporales</taxon>
        <taxon>Gigasporaceae</taxon>
        <taxon>Scutellospora</taxon>
    </lineage>
</organism>
<feature type="non-terminal residue" evidence="1">
    <location>
        <position position="88"/>
    </location>
</feature>
<comment type="caution">
    <text evidence="1">The sequence shown here is derived from an EMBL/GenBank/DDBJ whole genome shotgun (WGS) entry which is preliminary data.</text>
</comment>
<protein>
    <submittedName>
        <fullName evidence="1">11391_t:CDS:1</fullName>
    </submittedName>
</protein>
<dbReference type="EMBL" id="CAJVPM010030521">
    <property type="protein sequence ID" value="CAG8676878.1"/>
    <property type="molecule type" value="Genomic_DNA"/>
</dbReference>
<gene>
    <name evidence="1" type="ORF">SCALOS_LOCUS9579</name>
</gene>
<dbReference type="Proteomes" id="UP000789860">
    <property type="component" value="Unassembled WGS sequence"/>
</dbReference>
<evidence type="ECO:0000313" key="1">
    <source>
        <dbReference type="EMBL" id="CAG8676878.1"/>
    </source>
</evidence>
<accession>A0ACA9NTW9</accession>
<sequence length="88" mass="9562">LGTLAPVSVGLLYPSIVNIQNNLHSSDVETNSLESIFTIFVAIAPLFWAELMRAIQAIGASAVQSIGIRSVTDLFENEEIESTFGIFY</sequence>
<proteinExistence type="predicted"/>
<feature type="non-terminal residue" evidence="1">
    <location>
        <position position="1"/>
    </location>
</feature>
<keyword evidence="2" id="KW-1185">Reference proteome</keyword>
<name>A0ACA9NTW9_9GLOM</name>
<evidence type="ECO:0000313" key="2">
    <source>
        <dbReference type="Proteomes" id="UP000789860"/>
    </source>
</evidence>